<comment type="caution">
    <text evidence="1">The sequence shown here is derived from an EMBL/GenBank/DDBJ whole genome shotgun (WGS) entry which is preliminary data.</text>
</comment>
<reference evidence="1 2" key="1">
    <citation type="submission" date="2016-12" db="EMBL/GenBank/DDBJ databases">
        <title>Genomic Comparison of strains in the 'Actinomyces naeslundii' Group.</title>
        <authorList>
            <person name="Mughal S.R."/>
            <person name="Do T."/>
            <person name="Gilbert S.C."/>
            <person name="Witherden E.A."/>
            <person name="Didelot X."/>
            <person name="Beighton D."/>
        </authorList>
    </citation>
    <scope>NUCLEOTIDE SEQUENCE [LARGE SCALE GENOMIC DNA]</scope>
    <source>
        <strain evidence="1 2">CCUG 33920</strain>
    </source>
</reference>
<organism evidence="1 2">
    <name type="scientific">Actinomyces oris</name>
    <dbReference type="NCBI Taxonomy" id="544580"/>
    <lineage>
        <taxon>Bacteria</taxon>
        <taxon>Bacillati</taxon>
        <taxon>Actinomycetota</taxon>
        <taxon>Actinomycetes</taxon>
        <taxon>Actinomycetales</taxon>
        <taxon>Actinomycetaceae</taxon>
        <taxon>Actinomyces</taxon>
    </lineage>
</organism>
<proteinExistence type="predicted"/>
<evidence type="ECO:0000313" key="1">
    <source>
        <dbReference type="EMBL" id="OLO44901.1"/>
    </source>
</evidence>
<dbReference type="EMBL" id="MSKJ01000010">
    <property type="protein sequence ID" value="OLO44901.1"/>
    <property type="molecule type" value="Genomic_DNA"/>
</dbReference>
<name>A0A1Q8V9Z2_9ACTO</name>
<accession>A0A1Q8V9Z2</accession>
<evidence type="ECO:0000313" key="2">
    <source>
        <dbReference type="Proteomes" id="UP000186857"/>
    </source>
</evidence>
<sequence length="90" mass="9903">MSTVLTSTPLRRCKAGRNRSIPTILTGRTGGGLVDVSAVDTGPLPDLLARPQPSRWEMTLAGPPIRCGGTWWWYHPDGRLSRRIQPPRDA</sequence>
<dbReference type="AlphaFoldDB" id="A0A1Q8V9Z2"/>
<dbReference type="OrthoDB" id="3261098at2"/>
<gene>
    <name evidence="1" type="ORF">BKH29_05475</name>
</gene>
<protein>
    <submittedName>
        <fullName evidence="1">Uncharacterized protein</fullName>
    </submittedName>
</protein>
<dbReference type="Proteomes" id="UP000186857">
    <property type="component" value="Unassembled WGS sequence"/>
</dbReference>